<accession>A0A0A9CP63</accession>
<evidence type="ECO:0000256" key="1">
    <source>
        <dbReference type="SAM" id="MobiDB-lite"/>
    </source>
</evidence>
<feature type="compositionally biased region" description="Polar residues" evidence="1">
    <location>
        <begin position="1"/>
        <end position="18"/>
    </location>
</feature>
<name>A0A0A9CP63_ARUDO</name>
<organism evidence="2">
    <name type="scientific">Arundo donax</name>
    <name type="common">Giant reed</name>
    <name type="synonym">Donax arundinaceus</name>
    <dbReference type="NCBI Taxonomy" id="35708"/>
    <lineage>
        <taxon>Eukaryota</taxon>
        <taxon>Viridiplantae</taxon>
        <taxon>Streptophyta</taxon>
        <taxon>Embryophyta</taxon>
        <taxon>Tracheophyta</taxon>
        <taxon>Spermatophyta</taxon>
        <taxon>Magnoliopsida</taxon>
        <taxon>Liliopsida</taxon>
        <taxon>Poales</taxon>
        <taxon>Poaceae</taxon>
        <taxon>PACMAD clade</taxon>
        <taxon>Arundinoideae</taxon>
        <taxon>Arundineae</taxon>
        <taxon>Arundo</taxon>
    </lineage>
</organism>
<reference evidence="2" key="1">
    <citation type="submission" date="2014-09" db="EMBL/GenBank/DDBJ databases">
        <authorList>
            <person name="Magalhaes I.L.F."/>
            <person name="Oliveira U."/>
            <person name="Santos F.R."/>
            <person name="Vidigal T.H.D.A."/>
            <person name="Brescovit A.D."/>
            <person name="Santos A.J."/>
        </authorList>
    </citation>
    <scope>NUCLEOTIDE SEQUENCE</scope>
    <source>
        <tissue evidence="2">Shoot tissue taken approximately 20 cm above the soil surface</tissue>
    </source>
</reference>
<dbReference type="EMBL" id="GBRH01222730">
    <property type="protein sequence ID" value="JAD75165.1"/>
    <property type="molecule type" value="Transcribed_RNA"/>
</dbReference>
<dbReference type="AlphaFoldDB" id="A0A0A9CP63"/>
<sequence>MREVTTNAIEATTSSQHHPASRGFALKLACAHSLSLRFSTREGGEAEGEGAWT</sequence>
<reference evidence="2" key="2">
    <citation type="journal article" date="2015" name="Data Brief">
        <title>Shoot transcriptome of the giant reed, Arundo donax.</title>
        <authorList>
            <person name="Barrero R.A."/>
            <person name="Guerrero F.D."/>
            <person name="Moolhuijzen P."/>
            <person name="Goolsby J.A."/>
            <person name="Tidwell J."/>
            <person name="Bellgard S.E."/>
            <person name="Bellgard M.I."/>
        </authorList>
    </citation>
    <scope>NUCLEOTIDE SEQUENCE</scope>
    <source>
        <tissue evidence="2">Shoot tissue taken approximately 20 cm above the soil surface</tissue>
    </source>
</reference>
<evidence type="ECO:0000313" key="2">
    <source>
        <dbReference type="EMBL" id="JAD75165.1"/>
    </source>
</evidence>
<proteinExistence type="predicted"/>
<protein>
    <submittedName>
        <fullName evidence="2">Uncharacterized protein</fullName>
    </submittedName>
</protein>
<feature type="region of interest" description="Disordered" evidence="1">
    <location>
        <begin position="1"/>
        <end position="21"/>
    </location>
</feature>